<feature type="domain" description="Carbohydrate kinase PfkB" evidence="7">
    <location>
        <begin position="22"/>
        <end position="283"/>
    </location>
</feature>
<keyword evidence="3" id="KW-0547">Nucleotide-binding</keyword>
<dbReference type="PANTHER" id="PTHR46566:SF2">
    <property type="entry name" value="ATP-DEPENDENT 6-PHOSPHOFRUCTOKINASE ISOZYME 2"/>
    <property type="match status" value="1"/>
</dbReference>
<keyword evidence="2 6" id="KW-0808">Transferase</keyword>
<dbReference type="InterPro" id="IPR017583">
    <property type="entry name" value="Tagatose/fructose_Pkinase"/>
</dbReference>
<evidence type="ECO:0000313" key="9">
    <source>
        <dbReference type="Proteomes" id="UP000317178"/>
    </source>
</evidence>
<evidence type="ECO:0000256" key="5">
    <source>
        <dbReference type="ARBA" id="ARBA00022840"/>
    </source>
</evidence>
<dbReference type="KEGG" id="plon:Pla110_23920"/>
<reference evidence="8 9" key="1">
    <citation type="submission" date="2019-02" db="EMBL/GenBank/DDBJ databases">
        <title>Deep-cultivation of Planctomycetes and their phenomic and genomic characterization uncovers novel biology.</title>
        <authorList>
            <person name="Wiegand S."/>
            <person name="Jogler M."/>
            <person name="Boedeker C."/>
            <person name="Pinto D."/>
            <person name="Vollmers J."/>
            <person name="Rivas-Marin E."/>
            <person name="Kohn T."/>
            <person name="Peeters S.H."/>
            <person name="Heuer A."/>
            <person name="Rast P."/>
            <person name="Oberbeckmann S."/>
            <person name="Bunk B."/>
            <person name="Jeske O."/>
            <person name="Meyerdierks A."/>
            <person name="Storesund J.E."/>
            <person name="Kallscheuer N."/>
            <person name="Luecker S."/>
            <person name="Lage O.M."/>
            <person name="Pohl T."/>
            <person name="Merkel B.J."/>
            <person name="Hornburger P."/>
            <person name="Mueller R.-W."/>
            <person name="Bruemmer F."/>
            <person name="Labrenz M."/>
            <person name="Spormann A.M."/>
            <person name="Op den Camp H."/>
            <person name="Overmann J."/>
            <person name="Amann R."/>
            <person name="Jetten M.S.M."/>
            <person name="Mascher T."/>
            <person name="Medema M.H."/>
            <person name="Devos D.P."/>
            <person name="Kaster A.-K."/>
            <person name="Ovreas L."/>
            <person name="Rohde M."/>
            <person name="Galperin M.Y."/>
            <person name="Jogler C."/>
        </authorList>
    </citation>
    <scope>NUCLEOTIDE SEQUENCE [LARGE SCALE GENOMIC DNA]</scope>
    <source>
        <strain evidence="8 9">Pla110</strain>
    </source>
</reference>
<dbReference type="Pfam" id="PF00294">
    <property type="entry name" value="PfkB"/>
    <property type="match status" value="1"/>
</dbReference>
<evidence type="ECO:0000256" key="2">
    <source>
        <dbReference type="ARBA" id="ARBA00022679"/>
    </source>
</evidence>
<keyword evidence="5" id="KW-0067">ATP-binding</keyword>
<dbReference type="GO" id="GO:0009024">
    <property type="term" value="F:tagatose-6-phosphate kinase activity"/>
    <property type="evidence" value="ECO:0007669"/>
    <property type="project" value="UniProtKB-EC"/>
</dbReference>
<dbReference type="GO" id="GO:0005524">
    <property type="term" value="F:ATP binding"/>
    <property type="evidence" value="ECO:0007669"/>
    <property type="project" value="UniProtKB-KW"/>
</dbReference>
<dbReference type="SUPFAM" id="SSF53613">
    <property type="entry name" value="Ribokinase-like"/>
    <property type="match status" value="1"/>
</dbReference>
<evidence type="ECO:0000256" key="3">
    <source>
        <dbReference type="ARBA" id="ARBA00022741"/>
    </source>
</evidence>
<dbReference type="EMBL" id="CP036281">
    <property type="protein sequence ID" value="QDU80660.1"/>
    <property type="molecule type" value="Genomic_DNA"/>
</dbReference>
<dbReference type="InterPro" id="IPR011611">
    <property type="entry name" value="PfkB_dom"/>
</dbReference>
<keyword evidence="4 8" id="KW-0418">Kinase</keyword>
<name>A0A518CN63_9PLAN</name>
<keyword evidence="9" id="KW-1185">Reference proteome</keyword>
<dbReference type="OrthoDB" id="9801219at2"/>
<dbReference type="Proteomes" id="UP000317178">
    <property type="component" value="Chromosome"/>
</dbReference>
<evidence type="ECO:0000256" key="6">
    <source>
        <dbReference type="PIRNR" id="PIRNR000535"/>
    </source>
</evidence>
<evidence type="ECO:0000256" key="1">
    <source>
        <dbReference type="ARBA" id="ARBA00010688"/>
    </source>
</evidence>
<dbReference type="EC" id="2.7.1.144" evidence="8"/>
<evidence type="ECO:0000313" key="8">
    <source>
        <dbReference type="EMBL" id="QDU80660.1"/>
    </source>
</evidence>
<organism evidence="8 9">
    <name type="scientific">Polystyrenella longa</name>
    <dbReference type="NCBI Taxonomy" id="2528007"/>
    <lineage>
        <taxon>Bacteria</taxon>
        <taxon>Pseudomonadati</taxon>
        <taxon>Planctomycetota</taxon>
        <taxon>Planctomycetia</taxon>
        <taxon>Planctomycetales</taxon>
        <taxon>Planctomycetaceae</taxon>
        <taxon>Polystyrenella</taxon>
    </lineage>
</organism>
<dbReference type="InterPro" id="IPR029056">
    <property type="entry name" value="Ribokinase-like"/>
</dbReference>
<dbReference type="AlphaFoldDB" id="A0A518CN63"/>
<evidence type="ECO:0000256" key="4">
    <source>
        <dbReference type="ARBA" id="ARBA00022777"/>
    </source>
</evidence>
<gene>
    <name evidence="8" type="primary">lacC</name>
    <name evidence="8" type="ORF">Pla110_23920</name>
</gene>
<accession>A0A518CN63</accession>
<dbReference type="PANTHER" id="PTHR46566">
    <property type="entry name" value="1-PHOSPHOFRUCTOKINASE-RELATED"/>
    <property type="match status" value="1"/>
</dbReference>
<dbReference type="Gene3D" id="3.40.1190.20">
    <property type="match status" value="1"/>
</dbReference>
<proteinExistence type="inferred from homology"/>
<dbReference type="RefSeq" id="WP_144995917.1">
    <property type="nucleotide sequence ID" value="NZ_CP036281.1"/>
</dbReference>
<dbReference type="PIRSF" id="PIRSF000535">
    <property type="entry name" value="1PFK/6PFK/LacC"/>
    <property type="match status" value="1"/>
</dbReference>
<comment type="similarity">
    <text evidence="1">Belongs to the carbohydrate kinase PfkB family.</text>
</comment>
<protein>
    <submittedName>
        <fullName evidence="8">Tagatose-6-phosphate kinase</fullName>
        <ecNumber evidence="8">2.7.1.144</ecNumber>
    </submittedName>
</protein>
<dbReference type="GO" id="GO:0005975">
    <property type="term" value="P:carbohydrate metabolic process"/>
    <property type="evidence" value="ECO:0007669"/>
    <property type="project" value="InterPro"/>
</dbReference>
<sequence length="306" mass="33210">MIGVVGLTPAWQQIMVFNDLKLDDVNRATEVHWCASGKVLNCGLAIHSLGGNAVTFSPAGGMNGEAMKRRFEKSGARAVWIDSTVETRVCTTVISQTDNRITELVENSRNMPQQELDAYLSCIEQAADDFNLFVLTGSLPEATDPNYYRSILEKCDKPAICDFRGPGLRAILDMNPLVVKPNRSELEMTLGRPLESETDLLAGMQELLEAGAQWVLVTQGGEDLYLASINKSYKYSSLAVPVVNAIGCGDCFTGGLAWALDAGMSVPDAVPFGIAAAADNLQQLLPAELNERRVRNLAAQVKRTEI</sequence>
<evidence type="ECO:0000259" key="7">
    <source>
        <dbReference type="Pfam" id="PF00294"/>
    </source>
</evidence>